<dbReference type="RefSeq" id="XP_010228152.1">
    <property type="nucleotide sequence ID" value="XM_010229850.3"/>
</dbReference>
<feature type="compositionally biased region" description="Basic and acidic residues" evidence="6">
    <location>
        <begin position="332"/>
        <end position="347"/>
    </location>
</feature>
<sequence>MDDPRRHHHLAYGACNNCAAEQAVVFCAADAARLCLECDGAVHAASALAANHSRAPLCDSCFAAPAAVRCAHDTEDGGGQFTFCFGCAGHRAPPEGWAASCPVAHYTGCPTPADVLRLLSVDAPPAQEDFDAWLADKLPQILQDVVQDGSQICEGGSTAPSTTATITGAERSSGGGAGVNGSSFVGPNSDHDWNITTNTATTGTVGHHAAAAGGGANHNNSLAFEPTPSSSVCHIFSSSSSYCSSSLSCLQQQSAMASATSLLHSLDPQLQLLDGGAAAAAGCSFVLPPAVAGANFLTISPPQAPPPDQINGGEGSSTMSGAQQQDPTTMTKKREERDRAKLRYNEKKKNRKFCKQIMYASRKARADTRKRVKGRFAKATNENQHILHSADSP</sequence>
<keyword evidence="2" id="KW-0677">Repeat</keyword>
<feature type="compositionally biased region" description="Polar residues" evidence="6">
    <location>
        <begin position="316"/>
        <end position="330"/>
    </location>
</feature>
<keyword evidence="4" id="KW-0479">Metal-binding</keyword>
<dbReference type="PANTHER" id="PTHR31717">
    <property type="entry name" value="ZINC FINGER PROTEIN CONSTANS-LIKE 10"/>
    <property type="match status" value="1"/>
</dbReference>
<keyword evidence="3 5" id="KW-0539">Nucleus</keyword>
<dbReference type="InterPro" id="IPR000315">
    <property type="entry name" value="Znf_B-box"/>
</dbReference>
<dbReference type="GO" id="GO:0008270">
    <property type="term" value="F:zinc ion binding"/>
    <property type="evidence" value="ECO:0007669"/>
    <property type="project" value="UniProtKB-KW"/>
</dbReference>
<feature type="domain" description="B box-type" evidence="7">
    <location>
        <begin position="15"/>
        <end position="57"/>
    </location>
</feature>
<evidence type="ECO:0000256" key="4">
    <source>
        <dbReference type="PROSITE-ProRule" id="PRU00024"/>
    </source>
</evidence>
<keyword evidence="11" id="KW-1185">Reference proteome</keyword>
<dbReference type="PROSITE" id="PS51017">
    <property type="entry name" value="CCT"/>
    <property type="match status" value="1"/>
</dbReference>
<comment type="subcellular location">
    <subcellularLocation>
        <location evidence="1 5">Nucleus</location>
    </subcellularLocation>
</comment>
<dbReference type="SMART" id="SM00336">
    <property type="entry name" value="BBOX"/>
    <property type="match status" value="1"/>
</dbReference>
<dbReference type="AlphaFoldDB" id="I1H241"/>
<evidence type="ECO:0000313" key="10">
    <source>
        <dbReference type="EnsemblPlants" id="KQK20085"/>
    </source>
</evidence>
<dbReference type="GO" id="GO:0006355">
    <property type="term" value="P:regulation of DNA-templated transcription"/>
    <property type="evidence" value="ECO:0007669"/>
    <property type="project" value="UniProtKB-ARBA"/>
</dbReference>
<reference evidence="9 10" key="1">
    <citation type="journal article" date="2010" name="Nature">
        <title>Genome sequencing and analysis of the model grass Brachypodium distachyon.</title>
        <authorList>
            <consortium name="International Brachypodium Initiative"/>
        </authorList>
    </citation>
    <scope>NUCLEOTIDE SEQUENCE [LARGE SCALE GENOMIC DNA]</scope>
    <source>
        <strain evidence="9 10">Bd21</strain>
    </source>
</reference>
<dbReference type="GeneID" id="100825439"/>
<evidence type="ECO:0000259" key="7">
    <source>
        <dbReference type="PROSITE" id="PS50119"/>
    </source>
</evidence>
<evidence type="ECO:0000259" key="8">
    <source>
        <dbReference type="PROSITE" id="PS51017"/>
    </source>
</evidence>
<dbReference type="EnsemblPlants" id="KQK20085">
    <property type="protein sequence ID" value="KQK20085"/>
    <property type="gene ID" value="BRADI_1g52360v3"/>
</dbReference>
<evidence type="ECO:0000256" key="2">
    <source>
        <dbReference type="ARBA" id="ARBA00022737"/>
    </source>
</evidence>
<dbReference type="EMBL" id="CM000880">
    <property type="protein sequence ID" value="KQK20085.1"/>
    <property type="molecule type" value="Genomic_DNA"/>
</dbReference>
<evidence type="ECO:0008006" key="12">
    <source>
        <dbReference type="Google" id="ProtNLM"/>
    </source>
</evidence>
<dbReference type="Proteomes" id="UP000008810">
    <property type="component" value="Chromosome 1"/>
</dbReference>
<protein>
    <recommendedName>
        <fullName evidence="12">CCT domain-containing protein</fullName>
    </recommendedName>
</protein>
<evidence type="ECO:0000256" key="1">
    <source>
        <dbReference type="ARBA" id="ARBA00004123"/>
    </source>
</evidence>
<evidence type="ECO:0000313" key="9">
    <source>
        <dbReference type="EMBL" id="KQK20085.1"/>
    </source>
</evidence>
<dbReference type="Gramene" id="KQK20085">
    <property type="protein sequence ID" value="KQK20085"/>
    <property type="gene ID" value="BRADI_1g52360v3"/>
</dbReference>
<dbReference type="OMA" id="CECQLCG"/>
<dbReference type="InterPro" id="IPR010402">
    <property type="entry name" value="CCT_domain"/>
</dbReference>
<evidence type="ECO:0000313" key="11">
    <source>
        <dbReference type="Proteomes" id="UP000008810"/>
    </source>
</evidence>
<reference evidence="9" key="2">
    <citation type="submission" date="2017-06" db="EMBL/GenBank/DDBJ databases">
        <title>WGS assembly of Brachypodium distachyon.</title>
        <authorList>
            <consortium name="The International Brachypodium Initiative"/>
            <person name="Lucas S."/>
            <person name="Harmon-Smith M."/>
            <person name="Lail K."/>
            <person name="Tice H."/>
            <person name="Grimwood J."/>
            <person name="Bruce D."/>
            <person name="Barry K."/>
            <person name="Shu S."/>
            <person name="Lindquist E."/>
            <person name="Wang M."/>
            <person name="Pitluck S."/>
            <person name="Vogel J.P."/>
            <person name="Garvin D.F."/>
            <person name="Mockler T.C."/>
            <person name="Schmutz J."/>
            <person name="Rokhsar D."/>
            <person name="Bevan M.W."/>
        </authorList>
    </citation>
    <scope>NUCLEOTIDE SEQUENCE</scope>
    <source>
        <strain evidence="9">Bd21</strain>
    </source>
</reference>
<keyword evidence="4" id="KW-0862">Zinc</keyword>
<dbReference type="PANTHER" id="PTHR31717:SF130">
    <property type="entry name" value="OS06G0103000 PROTEIN"/>
    <property type="match status" value="1"/>
</dbReference>
<proteinExistence type="predicted"/>
<gene>
    <name evidence="10" type="primary">LOC100825439</name>
    <name evidence="9" type="ORF">BRADI_1g52360v3</name>
</gene>
<feature type="region of interest" description="Disordered" evidence="6">
    <location>
        <begin position="300"/>
        <end position="347"/>
    </location>
</feature>
<feature type="domain" description="CCT" evidence="8">
    <location>
        <begin position="337"/>
        <end position="379"/>
    </location>
</feature>
<dbReference type="GO" id="GO:0005634">
    <property type="term" value="C:nucleus"/>
    <property type="evidence" value="ECO:0007669"/>
    <property type="project" value="UniProtKB-SubCell"/>
</dbReference>
<evidence type="ECO:0000256" key="5">
    <source>
        <dbReference type="PROSITE-ProRule" id="PRU00357"/>
    </source>
</evidence>
<feature type="region of interest" description="Disordered" evidence="6">
    <location>
        <begin position="155"/>
        <end position="191"/>
    </location>
</feature>
<accession>I1H241</accession>
<dbReference type="Pfam" id="PF06203">
    <property type="entry name" value="CCT"/>
    <property type="match status" value="1"/>
</dbReference>
<dbReference type="eggNOG" id="ENOG502RRQH">
    <property type="taxonomic scope" value="Eukaryota"/>
</dbReference>
<dbReference type="ExpressionAtlas" id="I1H241">
    <property type="expression patterns" value="baseline"/>
</dbReference>
<keyword evidence="4" id="KW-0863">Zinc-finger</keyword>
<dbReference type="PROSITE" id="PS50119">
    <property type="entry name" value="ZF_BBOX"/>
    <property type="match status" value="1"/>
</dbReference>
<dbReference type="HOGENOM" id="CLU_028225_5_0_1"/>
<reference evidence="10" key="3">
    <citation type="submission" date="2018-08" db="UniProtKB">
        <authorList>
            <consortium name="EnsemblPlants"/>
        </authorList>
    </citation>
    <scope>IDENTIFICATION</scope>
    <source>
        <strain evidence="10">cv. Bd21</strain>
    </source>
</reference>
<evidence type="ECO:0000256" key="6">
    <source>
        <dbReference type="SAM" id="MobiDB-lite"/>
    </source>
</evidence>
<dbReference type="OrthoDB" id="153872at2759"/>
<organism evidence="10">
    <name type="scientific">Brachypodium distachyon</name>
    <name type="common">Purple false brome</name>
    <name type="synonym">Trachynia distachya</name>
    <dbReference type="NCBI Taxonomy" id="15368"/>
    <lineage>
        <taxon>Eukaryota</taxon>
        <taxon>Viridiplantae</taxon>
        <taxon>Streptophyta</taxon>
        <taxon>Embryophyta</taxon>
        <taxon>Tracheophyta</taxon>
        <taxon>Spermatophyta</taxon>
        <taxon>Magnoliopsida</taxon>
        <taxon>Liliopsida</taxon>
        <taxon>Poales</taxon>
        <taxon>Poaceae</taxon>
        <taxon>BOP clade</taxon>
        <taxon>Pooideae</taxon>
        <taxon>Stipodae</taxon>
        <taxon>Brachypodieae</taxon>
        <taxon>Brachypodium</taxon>
    </lineage>
</organism>
<name>I1H241_BRADI</name>
<evidence type="ECO:0000256" key="3">
    <source>
        <dbReference type="ARBA" id="ARBA00023242"/>
    </source>
</evidence>